<dbReference type="RefSeq" id="WP_004875943.1">
    <property type="nucleotide sequence ID" value="NZ_AALD02000028.1"/>
</dbReference>
<reference evidence="1" key="1">
    <citation type="submission" date="2008-12" db="EMBL/GenBank/DDBJ databases">
        <title>Annotation of the Yersinia mollaretii ATCC 43969 genome.</title>
        <authorList>
            <person name="Read T.D."/>
            <person name="Akmal A."/>
            <person name="Bishop-Lilly K."/>
            <person name="Chen P.E."/>
            <person name="Cook C."/>
            <person name="Kiley M.P."/>
            <person name="Lentz S."/>
            <person name="Mateczun A."/>
            <person name="Nagarajan N."/>
            <person name="Nolan N."/>
            <person name="Osborne B.I."/>
            <person name="Pop M."/>
            <person name="Sozhamannan S."/>
            <person name="Stewart A.C."/>
            <person name="Sulakvelidze A."/>
            <person name="Thomason B."/>
            <person name="Willner K."/>
            <person name="Zwick M.E."/>
        </authorList>
    </citation>
    <scope>NUCLEOTIDE SEQUENCE [LARGE SCALE GENOMIC DNA]</scope>
    <source>
        <strain evidence="1">ATCC 43969</strain>
    </source>
</reference>
<proteinExistence type="predicted"/>
<organism evidence="1 2">
    <name type="scientific">Yersinia mollaretii (strain ATCC 43969 / DSM 18520 / CIP 103324 / CNY 7263 / WAIP 204)</name>
    <dbReference type="NCBI Taxonomy" id="349967"/>
    <lineage>
        <taxon>Bacteria</taxon>
        <taxon>Pseudomonadati</taxon>
        <taxon>Pseudomonadota</taxon>
        <taxon>Gammaproteobacteria</taxon>
        <taxon>Enterobacterales</taxon>
        <taxon>Yersiniaceae</taxon>
        <taxon>Yersinia</taxon>
    </lineage>
</organism>
<protein>
    <recommendedName>
        <fullName evidence="3">Phage protein</fullName>
    </recommendedName>
</protein>
<gene>
    <name evidence="1" type="ORF">ymoll0001_17780</name>
</gene>
<dbReference type="Proteomes" id="UP000003027">
    <property type="component" value="Unassembled WGS sequence"/>
</dbReference>
<comment type="caution">
    <text evidence="1">The sequence shown here is derived from an EMBL/GenBank/DDBJ whole genome shotgun (WGS) entry which is preliminary data.</text>
</comment>
<evidence type="ECO:0000313" key="2">
    <source>
        <dbReference type="Proteomes" id="UP000003027"/>
    </source>
</evidence>
<evidence type="ECO:0000313" key="1">
    <source>
        <dbReference type="EMBL" id="EEQ09918.1"/>
    </source>
</evidence>
<name>A0ABM9Y7X4_YERMW</name>
<dbReference type="GeneID" id="57918931"/>
<keyword evidence="2" id="KW-1185">Reference proteome</keyword>
<accession>A0ABM9Y7X4</accession>
<dbReference type="EMBL" id="AALD02000028">
    <property type="protein sequence ID" value="EEQ09918.1"/>
    <property type="molecule type" value="Genomic_DNA"/>
</dbReference>
<sequence>MGSIEIKFYINADGFIYTGDKIDGAREATESEIKSHLETLVEANTESKIE</sequence>
<evidence type="ECO:0008006" key="3">
    <source>
        <dbReference type="Google" id="ProtNLM"/>
    </source>
</evidence>